<dbReference type="Pfam" id="PF02992">
    <property type="entry name" value="Transposase_21"/>
    <property type="match status" value="1"/>
</dbReference>
<keyword evidence="4" id="KW-1185">Reference proteome</keyword>
<evidence type="ECO:0000259" key="1">
    <source>
        <dbReference type="Pfam" id="PF13960"/>
    </source>
</evidence>
<dbReference type="InterPro" id="IPR029480">
    <property type="entry name" value="Transpos_assoc"/>
</dbReference>
<name>A0A8J6CVF3_9ROSI</name>
<accession>A0A8J6CVF3</accession>
<dbReference type="PANTHER" id="PTHR10775">
    <property type="entry name" value="OS08G0208400 PROTEIN"/>
    <property type="match status" value="1"/>
</dbReference>
<dbReference type="InterPro" id="IPR004242">
    <property type="entry name" value="Transposase_21"/>
</dbReference>
<feature type="domain" description="Transposase-associated" evidence="2">
    <location>
        <begin position="2"/>
        <end position="41"/>
    </location>
</feature>
<evidence type="ECO:0008006" key="5">
    <source>
        <dbReference type="Google" id="ProtNLM"/>
    </source>
</evidence>
<dbReference type="Proteomes" id="UP000701853">
    <property type="component" value="Chromosome 9"/>
</dbReference>
<dbReference type="OrthoDB" id="1270417at2759"/>
<dbReference type="Pfam" id="PF13963">
    <property type="entry name" value="Transpos_assoc"/>
    <property type="match status" value="1"/>
</dbReference>
<dbReference type="EMBL" id="JAHUZN010000009">
    <property type="protein sequence ID" value="KAG8483785.1"/>
    <property type="molecule type" value="Genomic_DNA"/>
</dbReference>
<evidence type="ECO:0000259" key="2">
    <source>
        <dbReference type="Pfam" id="PF13963"/>
    </source>
</evidence>
<dbReference type="AlphaFoldDB" id="A0A8J6CVF3"/>
<evidence type="ECO:0000313" key="3">
    <source>
        <dbReference type="EMBL" id="KAG8483785.1"/>
    </source>
</evidence>
<comment type="caution">
    <text evidence="3">The sequence shown here is derived from an EMBL/GenBank/DDBJ whole genome shotgun (WGS) entry which is preliminary data.</text>
</comment>
<dbReference type="InterPro" id="IPR025452">
    <property type="entry name" value="DUF4218"/>
</dbReference>
<evidence type="ECO:0000313" key="4">
    <source>
        <dbReference type="Proteomes" id="UP000701853"/>
    </source>
</evidence>
<protein>
    <recommendedName>
        <fullName evidence="5">Transposase-associated domain-containing protein</fullName>
    </recommendedName>
</protein>
<reference evidence="3 4" key="1">
    <citation type="journal article" date="2021" name="bioRxiv">
        <title>The Gossypium anomalum genome as a resource for cotton improvement and evolutionary analysis of hybrid incompatibility.</title>
        <authorList>
            <person name="Grover C.E."/>
            <person name="Yuan D."/>
            <person name="Arick M.A."/>
            <person name="Miller E.R."/>
            <person name="Hu G."/>
            <person name="Peterson D.G."/>
            <person name="Wendel J.F."/>
            <person name="Udall J.A."/>
        </authorList>
    </citation>
    <scope>NUCLEOTIDE SEQUENCE [LARGE SCALE GENOMIC DNA]</scope>
    <source>
        <strain evidence="3">JFW-Udall</strain>
        <tissue evidence="3">Leaf</tissue>
    </source>
</reference>
<dbReference type="PANTHER" id="PTHR10775:SF173">
    <property type="match status" value="1"/>
</dbReference>
<feature type="domain" description="DUF4218" evidence="1">
    <location>
        <begin position="459"/>
        <end position="499"/>
    </location>
</feature>
<proteinExistence type="predicted"/>
<dbReference type="Pfam" id="PF13960">
    <property type="entry name" value="DUF4218"/>
    <property type="match status" value="1"/>
</dbReference>
<organism evidence="3 4">
    <name type="scientific">Gossypium anomalum</name>
    <dbReference type="NCBI Taxonomy" id="47600"/>
    <lineage>
        <taxon>Eukaryota</taxon>
        <taxon>Viridiplantae</taxon>
        <taxon>Streptophyta</taxon>
        <taxon>Embryophyta</taxon>
        <taxon>Tracheophyta</taxon>
        <taxon>Spermatophyta</taxon>
        <taxon>Magnoliopsida</taxon>
        <taxon>eudicotyledons</taxon>
        <taxon>Gunneridae</taxon>
        <taxon>Pentapetalae</taxon>
        <taxon>rosids</taxon>
        <taxon>malvids</taxon>
        <taxon>Malvales</taxon>
        <taxon>Malvaceae</taxon>
        <taxon>Malvoideae</taxon>
        <taxon>Gossypium</taxon>
    </lineage>
</organism>
<gene>
    <name evidence="3" type="ORF">CXB51_022648</name>
</gene>
<sequence length="525" mass="60369">MILCPCKKCGNIYWHSREVVYEHLVVDGFIRGYKKWIFHGECTSNGTSSTINPTYPDTNYHQYVRQDDMEDMLRDAFNMRCHGEQSFPPDFIISEDCNITGNVFCETGTSAPNEEPNEEVAKVDRKLFYNAARVLREMFPFAKIPQSCQDMKRLIKDLGLGYDKIHSCPNDCMLYWGDQKNQQSCHVCGKSRWMNSNTEDVNTDEGGAQLRKKPVKVLRYFPLIPRLHPADSLAWKSFDSKFPSFASDPRNVRLGLAADGLNPFKIMSTSYNTWPVVLVPYNLPPWICMKQSSLASIFIIMIIPGEKALIVGQLMISRLIANLSGWSTKGRYACPCWCWRKLVRSVCIMGRSSLTNGPPSVDDPNEAELWKKRSIFFELPYWEHNILRHNLDIMHIEKNVCENIIGTILNVDGKSKDNLQSRLDLVDMRIRRDLHPQVLPNGKCRLPPSIFSMSKKEKEVFCMVLKDIKEKIFPPSFFTIMVHLVIHLPHEAILGGPVPKQIEVICRNKRYPEDQLLKATWQKSA</sequence>